<dbReference type="AlphaFoldDB" id="A0A0H1BK78"/>
<reference evidence="2" key="1">
    <citation type="journal article" date="2015" name="PLoS Genet.">
        <title>The dynamic genome and transcriptome of the human fungal pathogen Blastomyces and close relative Emmonsia.</title>
        <authorList>
            <person name="Munoz J.F."/>
            <person name="Gauthier G.M."/>
            <person name="Desjardins C.A."/>
            <person name="Gallo J.E."/>
            <person name="Holder J."/>
            <person name="Sullivan T.D."/>
            <person name="Marty A.J."/>
            <person name="Carmen J.C."/>
            <person name="Chen Z."/>
            <person name="Ding L."/>
            <person name="Gujja S."/>
            <person name="Magrini V."/>
            <person name="Misas E."/>
            <person name="Mitreva M."/>
            <person name="Priest M."/>
            <person name="Saif S."/>
            <person name="Whiston E.A."/>
            <person name="Young S."/>
            <person name="Zeng Q."/>
            <person name="Goldman W.E."/>
            <person name="Mardis E.R."/>
            <person name="Taylor J.W."/>
            <person name="McEwen J.G."/>
            <person name="Clay O.K."/>
            <person name="Klein B.S."/>
            <person name="Cuomo C.A."/>
        </authorList>
    </citation>
    <scope>NUCLEOTIDE SEQUENCE [LARGE SCALE GENOMIC DNA]</scope>
    <source>
        <strain evidence="2">UAMH 139</strain>
    </source>
</reference>
<dbReference type="Proteomes" id="UP000053573">
    <property type="component" value="Unassembled WGS sequence"/>
</dbReference>
<evidence type="ECO:0000313" key="2">
    <source>
        <dbReference type="Proteomes" id="UP000053573"/>
    </source>
</evidence>
<gene>
    <name evidence="1" type="ORF">EMPG_12935</name>
</gene>
<dbReference type="EMBL" id="LDEV01001281">
    <property type="protein sequence ID" value="KLJ11914.1"/>
    <property type="molecule type" value="Genomic_DNA"/>
</dbReference>
<proteinExistence type="predicted"/>
<accession>A0A0H1BK78</accession>
<protein>
    <submittedName>
        <fullName evidence="1">Uncharacterized protein</fullName>
    </submittedName>
</protein>
<name>A0A0H1BK78_9EURO</name>
<evidence type="ECO:0000313" key="1">
    <source>
        <dbReference type="EMBL" id="KLJ11914.1"/>
    </source>
</evidence>
<keyword evidence="2" id="KW-1185">Reference proteome</keyword>
<sequence length="79" mass="9387">MSLKKMLKMLKSEVMSNLSEQSATSIVKKTLVLEKLFQLLNQKKCNILFHMSDEKENTYEKEIEDEIDSEKRKMMISYH</sequence>
<organism evidence="1 2">
    <name type="scientific">Blastomyces silverae</name>
    <dbReference type="NCBI Taxonomy" id="2060906"/>
    <lineage>
        <taxon>Eukaryota</taxon>
        <taxon>Fungi</taxon>
        <taxon>Dikarya</taxon>
        <taxon>Ascomycota</taxon>
        <taxon>Pezizomycotina</taxon>
        <taxon>Eurotiomycetes</taxon>
        <taxon>Eurotiomycetidae</taxon>
        <taxon>Onygenales</taxon>
        <taxon>Ajellomycetaceae</taxon>
        <taxon>Blastomyces</taxon>
    </lineage>
</organism>
<comment type="caution">
    <text evidence="1">The sequence shown here is derived from an EMBL/GenBank/DDBJ whole genome shotgun (WGS) entry which is preliminary data.</text>
</comment>